<dbReference type="InterPro" id="IPR036514">
    <property type="entry name" value="SGNH_hydro_sf"/>
</dbReference>
<dbReference type="EMBL" id="QYRP01000002">
    <property type="protein sequence ID" value="RJS46972.1"/>
    <property type="molecule type" value="Genomic_DNA"/>
</dbReference>
<reference evidence="3" key="1">
    <citation type="submission" date="2018-09" db="EMBL/GenBank/DDBJ databases">
        <authorList>
            <person name="Zhu H."/>
        </authorList>
    </citation>
    <scope>NUCLEOTIDE SEQUENCE [LARGE SCALE GENOMIC DNA]</scope>
    <source>
        <strain evidence="3">K1W22B-1</strain>
    </source>
</reference>
<protein>
    <recommendedName>
        <fullName evidence="1">SGNH hydrolase-type esterase domain-containing protein</fullName>
    </recommendedName>
</protein>
<gene>
    <name evidence="2" type="ORF">D4739_12615</name>
</gene>
<dbReference type="PANTHER" id="PTHR43784">
    <property type="entry name" value="GDSL-LIKE LIPASE/ACYLHYDROLASE, PUTATIVE (AFU_ORTHOLOGUE AFUA_2G00820)-RELATED"/>
    <property type="match status" value="1"/>
</dbReference>
<organism evidence="2 3">
    <name type="scientific">Nocardioides cavernaquae</name>
    <dbReference type="NCBI Taxonomy" id="2321396"/>
    <lineage>
        <taxon>Bacteria</taxon>
        <taxon>Bacillati</taxon>
        <taxon>Actinomycetota</taxon>
        <taxon>Actinomycetes</taxon>
        <taxon>Propionibacteriales</taxon>
        <taxon>Nocardioidaceae</taxon>
        <taxon>Nocardioides</taxon>
    </lineage>
</organism>
<dbReference type="AlphaFoldDB" id="A0A3A5H9B5"/>
<proteinExistence type="predicted"/>
<keyword evidence="3" id="KW-1185">Reference proteome</keyword>
<dbReference type="InterPro" id="IPR053140">
    <property type="entry name" value="GDSL_Rv0518-like"/>
</dbReference>
<dbReference type="RefSeq" id="WP_120060942.1">
    <property type="nucleotide sequence ID" value="NZ_QYRP01000002.1"/>
</dbReference>
<dbReference type="PANTHER" id="PTHR43784:SF2">
    <property type="entry name" value="GDSL-LIKE LIPASE_ACYLHYDROLASE, PUTATIVE (AFU_ORTHOLOGUE AFUA_2G00820)-RELATED"/>
    <property type="match status" value="1"/>
</dbReference>
<feature type="domain" description="SGNH hydrolase-type esterase" evidence="1">
    <location>
        <begin position="228"/>
        <end position="426"/>
    </location>
</feature>
<comment type="caution">
    <text evidence="2">The sequence shown here is derived from an EMBL/GenBank/DDBJ whole genome shotgun (WGS) entry which is preliminary data.</text>
</comment>
<name>A0A3A5H9B5_9ACTN</name>
<dbReference type="Proteomes" id="UP000276542">
    <property type="component" value="Unassembled WGS sequence"/>
</dbReference>
<dbReference type="Gene3D" id="3.40.50.1110">
    <property type="entry name" value="SGNH hydrolase"/>
    <property type="match status" value="1"/>
</dbReference>
<dbReference type="InterPro" id="IPR013830">
    <property type="entry name" value="SGNH_hydro"/>
</dbReference>
<evidence type="ECO:0000313" key="2">
    <source>
        <dbReference type="EMBL" id="RJS46972.1"/>
    </source>
</evidence>
<evidence type="ECO:0000313" key="3">
    <source>
        <dbReference type="Proteomes" id="UP000276542"/>
    </source>
</evidence>
<dbReference type="Pfam" id="PF13472">
    <property type="entry name" value="Lipase_GDSL_2"/>
    <property type="match status" value="1"/>
</dbReference>
<sequence length="442" mass="46976">MRRLSFSGLVLAVVSTLTTVVGLPGVPTPAAYSALPSCSGRHWVASWYAAPSDALLSQPPIEQTFRIQVSPLRGGTVARFRFSNRFGSGPVTFGDATVGKQHPTLKGASIEAGTLHNITFAGGHRRVVIPQGREVLTDPVRIRFGTFRRLLVSIHVVGAPGPATQHAISEQTTWQSPPLSGNHTHDMGAGGFFGVPLPGLVPALPQGIPYLTGMDVRARNRVGTVVTFGDSITDGTEAEALPFVLSADNIDKFVAYPDQLARRIKNAGLPMSVANSGISGNMLLNDAVVPVFGPSGLSRFTRDALDRPGVTTVILLEGINDIGQLLATRDQLVAGYKKAIAAAHARGVRILLGTLTAQNGTIQPPNYGFLGEPTRVAVNQWIRAQRLSDGVVDFDKAVRDPSDPSRLRPEYDGGDHPHFSAAGYRAMAAAVPLSKLRLPRCS</sequence>
<dbReference type="SUPFAM" id="SSF52266">
    <property type="entry name" value="SGNH hydrolase"/>
    <property type="match status" value="1"/>
</dbReference>
<accession>A0A3A5H9B5</accession>
<evidence type="ECO:0000259" key="1">
    <source>
        <dbReference type="Pfam" id="PF13472"/>
    </source>
</evidence>
<dbReference type="OrthoDB" id="1828825at2"/>